<organism evidence="2 3">
    <name type="scientific">Plasmodiophora brassicae</name>
    <name type="common">Clubroot disease agent</name>
    <dbReference type="NCBI Taxonomy" id="37360"/>
    <lineage>
        <taxon>Eukaryota</taxon>
        <taxon>Sar</taxon>
        <taxon>Rhizaria</taxon>
        <taxon>Endomyxa</taxon>
        <taxon>Phytomyxea</taxon>
        <taxon>Plasmodiophorida</taxon>
        <taxon>Plasmodiophoridae</taxon>
        <taxon>Plasmodiophora</taxon>
    </lineage>
</organism>
<geneLocation type="mitochondrion" evidence="2"/>
<protein>
    <submittedName>
        <fullName evidence="2">Uncharacterized protein</fullName>
    </submittedName>
</protein>
<feature type="region of interest" description="Disordered" evidence="1">
    <location>
        <begin position="1"/>
        <end position="54"/>
    </location>
</feature>
<gene>
    <name evidence="2" type="ORF">PLBR_LOCUS8567</name>
</gene>
<dbReference type="Proteomes" id="UP000290189">
    <property type="component" value="Unassembled WGS sequence"/>
</dbReference>
<evidence type="ECO:0000313" key="3">
    <source>
        <dbReference type="Proteomes" id="UP000290189"/>
    </source>
</evidence>
<feature type="compositionally biased region" description="Basic and acidic residues" evidence="1">
    <location>
        <begin position="45"/>
        <end position="54"/>
    </location>
</feature>
<reference evidence="2 3" key="1">
    <citation type="submission" date="2018-03" db="EMBL/GenBank/DDBJ databases">
        <authorList>
            <person name="Fogelqvist J."/>
        </authorList>
    </citation>
    <scope>NUCLEOTIDE SEQUENCE [LARGE SCALE GENOMIC DNA]</scope>
</reference>
<evidence type="ECO:0000313" key="2">
    <source>
        <dbReference type="EMBL" id="SPR01352.1"/>
    </source>
</evidence>
<sequence length="226" mass="24837">MSSARTGDAGTGSGASSQVDGEPATSRSSGHRRAKSDSNVGTGTDRPRTLADLERRRIRDLADLMRTSSLVSSSISAGDPCAMDDVERRLGTHPAVLRTRSRSDAHIMRRLESLPEEMRAERQLLQELATRMRSSSIISSSTTESTDDSLVHDVVERSRRVQPKVPRDRPTNADISDDSDVDDDDDDGGGSGHARRPSLTSFLSRIDPRIAARARRSPTLRKLFWR</sequence>
<name>A0A3P3YMA6_PLABS</name>
<keyword evidence="2" id="KW-0496">Mitochondrion</keyword>
<feature type="region of interest" description="Disordered" evidence="1">
    <location>
        <begin position="130"/>
        <end position="200"/>
    </location>
</feature>
<evidence type="ECO:0000256" key="1">
    <source>
        <dbReference type="SAM" id="MobiDB-lite"/>
    </source>
</evidence>
<feature type="compositionally biased region" description="Acidic residues" evidence="1">
    <location>
        <begin position="175"/>
        <end position="188"/>
    </location>
</feature>
<feature type="compositionally biased region" description="Low complexity" evidence="1">
    <location>
        <begin position="134"/>
        <end position="144"/>
    </location>
</feature>
<proteinExistence type="predicted"/>
<feature type="compositionally biased region" description="Basic and acidic residues" evidence="1">
    <location>
        <begin position="149"/>
        <end position="171"/>
    </location>
</feature>
<accession>A0A3P3YMA6</accession>
<dbReference type="EMBL" id="OVEO01000017">
    <property type="protein sequence ID" value="SPR01352.1"/>
    <property type="molecule type" value="Genomic_DNA"/>
</dbReference>
<dbReference type="AlphaFoldDB" id="A0A3P3YMA6"/>